<dbReference type="PANTHER" id="PTHR15002">
    <property type="entry name" value="RIBOSOMAL BIOGENESIS PROTEIN LAS1L"/>
    <property type="match status" value="1"/>
</dbReference>
<dbReference type="GO" id="GO:0000460">
    <property type="term" value="P:maturation of 5.8S rRNA"/>
    <property type="evidence" value="ECO:0007669"/>
    <property type="project" value="TreeGrafter"/>
</dbReference>
<name>A0AAN6X7S1_9PEZI</name>
<accession>A0AAN6X7S1</accession>
<reference evidence="1" key="1">
    <citation type="journal article" date="2023" name="Mol. Phylogenet. Evol.">
        <title>Genome-scale phylogeny and comparative genomics of the fungal order Sordariales.</title>
        <authorList>
            <person name="Hensen N."/>
            <person name="Bonometti L."/>
            <person name="Westerberg I."/>
            <person name="Brannstrom I.O."/>
            <person name="Guillou S."/>
            <person name="Cros-Aarteil S."/>
            <person name="Calhoun S."/>
            <person name="Haridas S."/>
            <person name="Kuo A."/>
            <person name="Mondo S."/>
            <person name="Pangilinan J."/>
            <person name="Riley R."/>
            <person name="LaButti K."/>
            <person name="Andreopoulos B."/>
            <person name="Lipzen A."/>
            <person name="Chen C."/>
            <person name="Yan M."/>
            <person name="Daum C."/>
            <person name="Ng V."/>
            <person name="Clum A."/>
            <person name="Steindorff A."/>
            <person name="Ohm R.A."/>
            <person name="Martin F."/>
            <person name="Silar P."/>
            <person name="Natvig D.O."/>
            <person name="Lalanne C."/>
            <person name="Gautier V."/>
            <person name="Ament-Velasquez S.L."/>
            <person name="Kruys A."/>
            <person name="Hutchinson M.I."/>
            <person name="Powell A.J."/>
            <person name="Barry K."/>
            <person name="Miller A.N."/>
            <person name="Grigoriev I.V."/>
            <person name="Debuchy R."/>
            <person name="Gladieux P."/>
            <person name="Hiltunen Thoren M."/>
            <person name="Johannesson H."/>
        </authorList>
    </citation>
    <scope>NUCLEOTIDE SEQUENCE</scope>
    <source>
        <strain evidence="1">PSN309</strain>
    </source>
</reference>
<protein>
    <submittedName>
        <fullName evidence="1">Pre-rRNA-processing protein las1</fullName>
    </submittedName>
</protein>
<evidence type="ECO:0000313" key="2">
    <source>
        <dbReference type="Proteomes" id="UP001302126"/>
    </source>
</evidence>
<sequence>MVQYIFTPWRNRSELLQIRREFYPEHFSSSSSPSQQQQQSLSKQKAVARVSVWMHRGSCPHLVDSTALLTAAILSDELFSSPSGRREEEGEYYYAVSAHGYAIRAAYSAAFSRFVTGLLDSHQEKARKMSMYEVAKAVNLPATFVELRHQATHEMLPSVSKLRRAAKEALGWIWEFYWRGLKEEEEDIEVLGDGVKMDGEKEKGKEEEQYQEGSVEERCRETVKRYLAEEGAGLRKKMLRAAILGSYTTGMLLGVLTEIEETASDGKILRRAAGFAQEISEGTEGDTGMKMEVEMETKEVEAVKEDDKMEVEVEETRVEVTKVLKSLKTGPSWVLYEEREWVPKPIGVV</sequence>
<evidence type="ECO:0000313" key="1">
    <source>
        <dbReference type="EMBL" id="KAK4192882.1"/>
    </source>
</evidence>
<organism evidence="1 2">
    <name type="scientific">Podospora australis</name>
    <dbReference type="NCBI Taxonomy" id="1536484"/>
    <lineage>
        <taxon>Eukaryota</taxon>
        <taxon>Fungi</taxon>
        <taxon>Dikarya</taxon>
        <taxon>Ascomycota</taxon>
        <taxon>Pezizomycotina</taxon>
        <taxon>Sordariomycetes</taxon>
        <taxon>Sordariomycetidae</taxon>
        <taxon>Sordariales</taxon>
        <taxon>Podosporaceae</taxon>
        <taxon>Podospora</taxon>
    </lineage>
</organism>
<dbReference type="GO" id="GO:0000470">
    <property type="term" value="P:maturation of LSU-rRNA"/>
    <property type="evidence" value="ECO:0007669"/>
    <property type="project" value="TreeGrafter"/>
</dbReference>
<dbReference type="EMBL" id="MU864352">
    <property type="protein sequence ID" value="KAK4192882.1"/>
    <property type="molecule type" value="Genomic_DNA"/>
</dbReference>
<dbReference type="Pfam" id="PF04031">
    <property type="entry name" value="Las1"/>
    <property type="match status" value="1"/>
</dbReference>
<dbReference type="GO" id="GO:0030687">
    <property type="term" value="C:preribosome, large subunit precursor"/>
    <property type="evidence" value="ECO:0007669"/>
    <property type="project" value="TreeGrafter"/>
</dbReference>
<dbReference type="GO" id="GO:0090730">
    <property type="term" value="C:Las1 complex"/>
    <property type="evidence" value="ECO:0007669"/>
    <property type="project" value="InterPro"/>
</dbReference>
<dbReference type="PANTHER" id="PTHR15002:SF0">
    <property type="entry name" value="RIBOSOMAL BIOGENESIS PROTEIN LAS1L"/>
    <property type="match status" value="1"/>
</dbReference>
<proteinExistence type="predicted"/>
<gene>
    <name evidence="1" type="ORF">QBC35DRAFT_482021</name>
</gene>
<dbReference type="AlphaFoldDB" id="A0AAN6X7S1"/>
<dbReference type="GO" id="GO:0004519">
    <property type="term" value="F:endonuclease activity"/>
    <property type="evidence" value="ECO:0007669"/>
    <property type="project" value="InterPro"/>
</dbReference>
<dbReference type="Proteomes" id="UP001302126">
    <property type="component" value="Unassembled WGS sequence"/>
</dbReference>
<keyword evidence="2" id="KW-1185">Reference proteome</keyword>
<reference evidence="1" key="2">
    <citation type="submission" date="2023-05" db="EMBL/GenBank/DDBJ databases">
        <authorList>
            <consortium name="Lawrence Berkeley National Laboratory"/>
            <person name="Steindorff A."/>
            <person name="Hensen N."/>
            <person name="Bonometti L."/>
            <person name="Westerberg I."/>
            <person name="Brannstrom I.O."/>
            <person name="Guillou S."/>
            <person name="Cros-Aarteil S."/>
            <person name="Calhoun S."/>
            <person name="Haridas S."/>
            <person name="Kuo A."/>
            <person name="Mondo S."/>
            <person name="Pangilinan J."/>
            <person name="Riley R."/>
            <person name="Labutti K."/>
            <person name="Andreopoulos B."/>
            <person name="Lipzen A."/>
            <person name="Chen C."/>
            <person name="Yanf M."/>
            <person name="Daum C."/>
            <person name="Ng V."/>
            <person name="Clum A."/>
            <person name="Ohm R."/>
            <person name="Martin F."/>
            <person name="Silar P."/>
            <person name="Natvig D."/>
            <person name="Lalanne C."/>
            <person name="Gautier V."/>
            <person name="Ament-Velasquez S.L."/>
            <person name="Kruys A."/>
            <person name="Hutchinson M.I."/>
            <person name="Powell A.J."/>
            <person name="Barry K."/>
            <person name="Miller A.N."/>
            <person name="Grigoriev I.V."/>
            <person name="Debuchy R."/>
            <person name="Gladieux P."/>
            <person name="Thoren M.H."/>
            <person name="Johannesson H."/>
        </authorList>
    </citation>
    <scope>NUCLEOTIDE SEQUENCE</scope>
    <source>
        <strain evidence="1">PSN309</strain>
    </source>
</reference>
<comment type="caution">
    <text evidence="1">The sequence shown here is derived from an EMBL/GenBank/DDBJ whole genome shotgun (WGS) entry which is preliminary data.</text>
</comment>
<dbReference type="InterPro" id="IPR007174">
    <property type="entry name" value="Las1"/>
</dbReference>